<dbReference type="InterPro" id="IPR013342">
    <property type="entry name" value="Mandelate_racemase_C"/>
</dbReference>
<gene>
    <name evidence="5" type="ORF">HNS30_13330</name>
</gene>
<dbReference type="GO" id="GO:0009063">
    <property type="term" value="P:amino acid catabolic process"/>
    <property type="evidence" value="ECO:0007669"/>
    <property type="project" value="InterPro"/>
</dbReference>
<evidence type="ECO:0000256" key="3">
    <source>
        <dbReference type="ARBA" id="ARBA00022842"/>
    </source>
</evidence>
<dbReference type="SUPFAM" id="SSF54826">
    <property type="entry name" value="Enolase N-terminal domain-like"/>
    <property type="match status" value="1"/>
</dbReference>
<dbReference type="EMBL" id="JABFJW010000085">
    <property type="protein sequence ID" value="NOK10011.1"/>
    <property type="molecule type" value="Genomic_DNA"/>
</dbReference>
<dbReference type="InterPro" id="IPR018110">
    <property type="entry name" value="Mandel_Rmase/mucon_lact_enz_CS"/>
</dbReference>
<dbReference type="InterPro" id="IPR036849">
    <property type="entry name" value="Enolase-like_C_sf"/>
</dbReference>
<comment type="cofactor">
    <cofactor evidence="1">
        <name>Mg(2+)</name>
        <dbReference type="ChEBI" id="CHEBI:18420"/>
    </cofactor>
</comment>
<dbReference type="SUPFAM" id="SSF51604">
    <property type="entry name" value="Enolase C-terminal domain-like"/>
    <property type="match status" value="1"/>
</dbReference>
<comment type="caution">
    <text evidence="5">The sequence shown here is derived from an EMBL/GenBank/DDBJ whole genome shotgun (WGS) entry which is preliminary data.</text>
</comment>
<dbReference type="SFLD" id="SFLDS00001">
    <property type="entry name" value="Enolase"/>
    <property type="match status" value="1"/>
</dbReference>
<dbReference type="Gene3D" id="3.30.390.10">
    <property type="entry name" value="Enolase-like, N-terminal domain"/>
    <property type="match status" value="1"/>
</dbReference>
<dbReference type="Pfam" id="PF13378">
    <property type="entry name" value="MR_MLE_C"/>
    <property type="match status" value="1"/>
</dbReference>
<evidence type="ECO:0000259" key="4">
    <source>
        <dbReference type="SMART" id="SM00922"/>
    </source>
</evidence>
<dbReference type="SFLD" id="SFLDG00179">
    <property type="entry name" value="mandelate_racemase"/>
    <property type="match status" value="1"/>
</dbReference>
<dbReference type="PROSITE" id="PS00908">
    <property type="entry name" value="MR_MLE_1"/>
    <property type="match status" value="1"/>
</dbReference>
<dbReference type="RefSeq" id="WP_171414179.1">
    <property type="nucleotide sequence ID" value="NZ_JABFJW010000085.1"/>
</dbReference>
<keyword evidence="2" id="KW-0479">Metal-binding</keyword>
<dbReference type="InterPro" id="IPR013341">
    <property type="entry name" value="Mandelate_racemase_N_dom"/>
</dbReference>
<dbReference type="Pfam" id="PF02746">
    <property type="entry name" value="MR_MLE_N"/>
    <property type="match status" value="1"/>
</dbReference>
<keyword evidence="3" id="KW-0460">Magnesium</keyword>
<dbReference type="AlphaFoldDB" id="A0A7Y4JRU5"/>
<accession>A0A7Y4JRU5</accession>
<feature type="domain" description="Mandelate racemase/muconate lactonizing enzyme C-terminal" evidence="4">
    <location>
        <begin position="151"/>
        <end position="247"/>
    </location>
</feature>
<evidence type="ECO:0000313" key="5">
    <source>
        <dbReference type="EMBL" id="NOK10011.1"/>
    </source>
</evidence>
<organism evidence="5 6">
    <name type="scientific">Corallococcus exercitus</name>
    <dbReference type="NCBI Taxonomy" id="2316736"/>
    <lineage>
        <taxon>Bacteria</taxon>
        <taxon>Pseudomonadati</taxon>
        <taxon>Myxococcota</taxon>
        <taxon>Myxococcia</taxon>
        <taxon>Myxococcales</taxon>
        <taxon>Cystobacterineae</taxon>
        <taxon>Myxococcaceae</taxon>
        <taxon>Corallococcus</taxon>
    </lineage>
</organism>
<dbReference type="InterPro" id="IPR029065">
    <property type="entry name" value="Enolase_C-like"/>
</dbReference>
<dbReference type="Gene3D" id="3.20.20.120">
    <property type="entry name" value="Enolase-like C-terminal domain"/>
    <property type="match status" value="1"/>
</dbReference>
<name>A0A7Y4JRU5_9BACT</name>
<protein>
    <submittedName>
        <fullName evidence="5">Mandelate racemase</fullName>
    </submittedName>
</protein>
<dbReference type="Proteomes" id="UP000528460">
    <property type="component" value="Unassembled WGS sequence"/>
</dbReference>
<evidence type="ECO:0000256" key="1">
    <source>
        <dbReference type="ARBA" id="ARBA00001946"/>
    </source>
</evidence>
<dbReference type="GO" id="GO:0016052">
    <property type="term" value="P:carbohydrate catabolic process"/>
    <property type="evidence" value="ECO:0007669"/>
    <property type="project" value="TreeGrafter"/>
</dbReference>
<dbReference type="GO" id="GO:0016836">
    <property type="term" value="F:hydro-lyase activity"/>
    <property type="evidence" value="ECO:0007669"/>
    <property type="project" value="TreeGrafter"/>
</dbReference>
<sequence length="375" mass="39729">MPSSVRQDSAAAPIERVDVSAYTVPTDQPESDGTFTWTSTTLLLVEPMAGGQRGLGYTYAPVACAALIRDALVPLLVGTDAWDLPARMASLLHRVRNMGSGGLAARALSAVDIALWDLKAKLLGVPLVRLFGQARPAAPLYGSGGFTSYTDRQLQAQLTGWADAGIPRVKMKVGTHADADAARVRGAREALGPGPALFVDANGAYTVKQALALARDFRDAGVSWFEEPVSSDDLAGLRRVRDGGPAGLDIAAGEYGDSGPYFRRMLESGAVDVLQADATRCLGFTGFLQADALADAFHVPLSAHCAPALHLHVACAARRLVHVEYFHDHARLERMLFDGVPPPVDGALAPDLSRPGLGLELRRADAARFDVETSP</sequence>
<dbReference type="GO" id="GO:0000287">
    <property type="term" value="F:magnesium ion binding"/>
    <property type="evidence" value="ECO:0007669"/>
    <property type="project" value="TreeGrafter"/>
</dbReference>
<dbReference type="InterPro" id="IPR046945">
    <property type="entry name" value="RHMD-like"/>
</dbReference>
<dbReference type="PANTHER" id="PTHR13794">
    <property type="entry name" value="ENOLASE SUPERFAMILY, MANDELATE RACEMASE"/>
    <property type="match status" value="1"/>
</dbReference>
<reference evidence="5 6" key="1">
    <citation type="submission" date="2020-05" db="EMBL/GenBank/DDBJ databases">
        <authorList>
            <person name="Whitworth D."/>
        </authorList>
    </citation>
    <scope>NUCLEOTIDE SEQUENCE [LARGE SCALE GENOMIC DNA]</scope>
    <source>
        <strain evidence="5 6">CA046A</strain>
    </source>
</reference>
<dbReference type="SMART" id="SM00922">
    <property type="entry name" value="MR_MLE"/>
    <property type="match status" value="1"/>
</dbReference>
<evidence type="ECO:0000256" key="2">
    <source>
        <dbReference type="ARBA" id="ARBA00022723"/>
    </source>
</evidence>
<dbReference type="CDD" id="cd03328">
    <property type="entry name" value="MR_like_3"/>
    <property type="match status" value="1"/>
</dbReference>
<proteinExistence type="predicted"/>
<dbReference type="InterPro" id="IPR029017">
    <property type="entry name" value="Enolase-like_N"/>
</dbReference>
<evidence type="ECO:0000313" key="6">
    <source>
        <dbReference type="Proteomes" id="UP000528460"/>
    </source>
</evidence>
<dbReference type="PANTHER" id="PTHR13794:SF58">
    <property type="entry name" value="MITOCHONDRIAL ENOLASE SUPERFAMILY MEMBER 1"/>
    <property type="match status" value="1"/>
</dbReference>